<dbReference type="Proteomes" id="UP000177067">
    <property type="component" value="Unassembled WGS sequence"/>
</dbReference>
<dbReference type="SUPFAM" id="SSF55469">
    <property type="entry name" value="FMN-dependent nitroreductase-like"/>
    <property type="match status" value="2"/>
</dbReference>
<evidence type="ECO:0008006" key="3">
    <source>
        <dbReference type="Google" id="ProtNLM"/>
    </source>
</evidence>
<proteinExistence type="predicted"/>
<dbReference type="InterPro" id="IPR000415">
    <property type="entry name" value="Nitroreductase-like"/>
</dbReference>
<gene>
    <name evidence="1" type="ORF">A2725_02805</name>
</gene>
<evidence type="ECO:0000313" key="2">
    <source>
        <dbReference type="Proteomes" id="UP000177067"/>
    </source>
</evidence>
<dbReference type="AlphaFoldDB" id="A0A1F6LH38"/>
<dbReference type="Gene3D" id="3.40.109.10">
    <property type="entry name" value="NADH Oxidase"/>
    <property type="match status" value="2"/>
</dbReference>
<dbReference type="GO" id="GO:0016491">
    <property type="term" value="F:oxidoreductase activity"/>
    <property type="evidence" value="ECO:0007669"/>
    <property type="project" value="InterPro"/>
</dbReference>
<organism evidence="1 2">
    <name type="scientific">Candidatus Magasanikbacteria bacterium RIFCSPHIGHO2_01_FULL_33_34</name>
    <dbReference type="NCBI Taxonomy" id="1798671"/>
    <lineage>
        <taxon>Bacteria</taxon>
        <taxon>Candidatus Magasanikiibacteriota</taxon>
    </lineage>
</organism>
<name>A0A1F6LH38_9BACT</name>
<evidence type="ECO:0000313" key="1">
    <source>
        <dbReference type="EMBL" id="OGH58605.1"/>
    </source>
</evidence>
<comment type="caution">
    <text evidence="1">The sequence shown here is derived from an EMBL/GenBank/DDBJ whole genome shotgun (WGS) entry which is preliminary data.</text>
</comment>
<protein>
    <recommendedName>
        <fullName evidence="3">Nitroreductase domain-containing protein</fullName>
    </recommendedName>
</protein>
<dbReference type="EMBL" id="MFPS01000009">
    <property type="protein sequence ID" value="OGH58605.1"/>
    <property type="molecule type" value="Genomic_DNA"/>
</dbReference>
<accession>A0A1F6LH38</accession>
<sequence length="352" mass="40664">MDNKLIKDILEMAVYAPSGENSQPWRFEVKENIIYQYNIPDRDNYIYNYRQRGSYFAHGAVLQNIILLSESSGYEASIDLFPSSSDTNLVAKISLKESEKKVSHLCDFIKKRATNRKKYKDITITIAQKEELKNIANEFEGISLLFVESKENKEKLSKVFSNNDRIMLENKILHDLIFDNICWTETQEKENKTGLYVKTMELETPQLAIFKLLKTWRIAQLFKILGMTKFIAKENAKIYATGTFYLSILVDDKDSNYVKAGMLVQKLWLTITKWGLSAHPLAALPYLHDRVKNNDLKSFSFEHINLINDSYHILENIYKISDNKNVAMTLRVGDGGEPTALSSRMKPEIIFN</sequence>
<reference evidence="1 2" key="1">
    <citation type="journal article" date="2016" name="Nat. Commun.">
        <title>Thousands of microbial genomes shed light on interconnected biogeochemical processes in an aquifer system.</title>
        <authorList>
            <person name="Anantharaman K."/>
            <person name="Brown C.T."/>
            <person name="Hug L.A."/>
            <person name="Sharon I."/>
            <person name="Castelle C.J."/>
            <person name="Probst A.J."/>
            <person name="Thomas B.C."/>
            <person name="Singh A."/>
            <person name="Wilkins M.J."/>
            <person name="Karaoz U."/>
            <person name="Brodie E.L."/>
            <person name="Williams K.H."/>
            <person name="Hubbard S.S."/>
            <person name="Banfield J.F."/>
        </authorList>
    </citation>
    <scope>NUCLEOTIDE SEQUENCE [LARGE SCALE GENOMIC DNA]</scope>
</reference>